<name>A0A914USW7_9BILA</name>
<dbReference type="PIRSF" id="PIRSF007764">
    <property type="entry name" value="Sld5"/>
    <property type="match status" value="1"/>
</dbReference>
<evidence type="ECO:0000313" key="10">
    <source>
        <dbReference type="WBParaSite" id="PSAMB.scaffold1232size33992.g11904.t1"/>
    </source>
</evidence>
<evidence type="ECO:0000256" key="4">
    <source>
        <dbReference type="ARBA" id="ARBA00022705"/>
    </source>
</evidence>
<proteinExistence type="inferred from homology"/>
<dbReference type="WBParaSite" id="PSAMB.scaffold1232size33992.g11904.t1">
    <property type="protein sequence ID" value="PSAMB.scaffold1232size33992.g11904.t1"/>
    <property type="gene ID" value="PSAMB.scaffold1232size33992.g11904"/>
</dbReference>
<dbReference type="GO" id="GO:0000727">
    <property type="term" value="P:double-strand break repair via break-induced replication"/>
    <property type="evidence" value="ECO:0007669"/>
    <property type="project" value="TreeGrafter"/>
</dbReference>
<dbReference type="InterPro" id="IPR038749">
    <property type="entry name" value="Sld5_GINS_A"/>
</dbReference>
<dbReference type="GO" id="GO:0006261">
    <property type="term" value="P:DNA-templated DNA replication"/>
    <property type="evidence" value="ECO:0007669"/>
    <property type="project" value="InterPro"/>
</dbReference>
<evidence type="ECO:0000313" key="9">
    <source>
        <dbReference type="Proteomes" id="UP000887566"/>
    </source>
</evidence>
<dbReference type="PANTHER" id="PTHR21206:SF0">
    <property type="entry name" value="DNA REPLICATION COMPLEX GINS PROTEIN SLD5"/>
    <property type="match status" value="1"/>
</dbReference>
<dbReference type="Gene3D" id="1.20.58.1030">
    <property type="match status" value="1"/>
</dbReference>
<comment type="similarity">
    <text evidence="2 6">Belongs to the GINS4/SLD5 family.</text>
</comment>
<feature type="domain" description="DNA replication complex GINS protein SLD5 C-terminal" evidence="8">
    <location>
        <begin position="175"/>
        <end position="234"/>
    </location>
</feature>
<organism evidence="9 10">
    <name type="scientific">Plectus sambesii</name>
    <dbReference type="NCBI Taxonomy" id="2011161"/>
    <lineage>
        <taxon>Eukaryota</taxon>
        <taxon>Metazoa</taxon>
        <taxon>Ecdysozoa</taxon>
        <taxon>Nematoda</taxon>
        <taxon>Chromadorea</taxon>
        <taxon>Plectida</taxon>
        <taxon>Plectina</taxon>
        <taxon>Plectoidea</taxon>
        <taxon>Plectidae</taxon>
        <taxon>Plectus</taxon>
    </lineage>
</organism>
<keyword evidence="9" id="KW-1185">Reference proteome</keyword>
<evidence type="ECO:0000256" key="3">
    <source>
        <dbReference type="ARBA" id="ARBA00014804"/>
    </source>
</evidence>
<dbReference type="Gene3D" id="3.40.5.60">
    <property type="match status" value="1"/>
</dbReference>
<dbReference type="InterPro" id="IPR021151">
    <property type="entry name" value="GINS_A"/>
</dbReference>
<dbReference type="SUPFAM" id="SSF160059">
    <property type="entry name" value="PriA/YqbF domain"/>
    <property type="match status" value="1"/>
</dbReference>
<dbReference type="AlphaFoldDB" id="A0A914USW7"/>
<keyword evidence="5 6" id="KW-0539">Nucleus</keyword>
<dbReference type="PANTHER" id="PTHR21206">
    <property type="entry name" value="SLD5 PROTEIN"/>
    <property type="match status" value="1"/>
</dbReference>
<dbReference type="CDD" id="cd21692">
    <property type="entry name" value="GINS_B_Sld5"/>
    <property type="match status" value="1"/>
</dbReference>
<dbReference type="CDD" id="cd11711">
    <property type="entry name" value="GINS_A_Sld5"/>
    <property type="match status" value="1"/>
</dbReference>
<evidence type="ECO:0000256" key="2">
    <source>
        <dbReference type="ARBA" id="ARBA00008187"/>
    </source>
</evidence>
<dbReference type="InterPro" id="IPR031633">
    <property type="entry name" value="SLD5_C"/>
</dbReference>
<keyword evidence="4 6" id="KW-0235">DNA replication</keyword>
<feature type="domain" description="GINS subunit" evidence="7">
    <location>
        <begin position="86"/>
        <end position="151"/>
    </location>
</feature>
<comment type="function">
    <text evidence="6">The GINS complex plays an essential role in the initiation of DNA replication.</text>
</comment>
<evidence type="ECO:0000256" key="1">
    <source>
        <dbReference type="ARBA" id="ARBA00004123"/>
    </source>
</evidence>
<evidence type="ECO:0000259" key="7">
    <source>
        <dbReference type="Pfam" id="PF05916"/>
    </source>
</evidence>
<evidence type="ECO:0000256" key="5">
    <source>
        <dbReference type="ARBA" id="ARBA00023242"/>
    </source>
</evidence>
<sequence>MASTSEDPLSLGLDSLIDGEADDDVDAVTPADVLQQLTEAWQNEGAAPELLPHRFDVVDSVLSQIEGMDENLRMYGRNKSLKHDIHKMELDRIIYLNNSYLRRRLDKIENSAALLLEQDERRRRDGLEPKMSSNEQRYAEKYTQLQEDSFKRCVLDQLPVSLQKLELARLAPIANTDELVFAEALETCHGVSVPDPRDDGPGFEQIVVLEKESRTLIPYKSVQSFVYSGDMRLL</sequence>
<dbReference type="GO" id="GO:0000811">
    <property type="term" value="C:GINS complex"/>
    <property type="evidence" value="ECO:0007669"/>
    <property type="project" value="UniProtKB-UniRule"/>
</dbReference>
<dbReference type="InterPro" id="IPR036224">
    <property type="entry name" value="GINS_bundle-like_dom_sf"/>
</dbReference>
<protein>
    <recommendedName>
        <fullName evidence="3 6">DNA replication complex GINS protein SLD5</fullName>
    </recommendedName>
</protein>
<reference evidence="10" key="1">
    <citation type="submission" date="2022-11" db="UniProtKB">
        <authorList>
            <consortium name="WormBaseParasite"/>
        </authorList>
    </citation>
    <scope>IDENTIFICATION</scope>
</reference>
<evidence type="ECO:0000256" key="6">
    <source>
        <dbReference type="PIRNR" id="PIRNR007764"/>
    </source>
</evidence>
<accession>A0A914USW7</accession>
<evidence type="ECO:0000259" key="8">
    <source>
        <dbReference type="Pfam" id="PF16922"/>
    </source>
</evidence>
<dbReference type="Proteomes" id="UP000887566">
    <property type="component" value="Unplaced"/>
</dbReference>
<comment type="subcellular location">
    <subcellularLocation>
        <location evidence="1 6">Nucleus</location>
    </subcellularLocation>
</comment>
<dbReference type="Pfam" id="PF16922">
    <property type="entry name" value="SLD5_C"/>
    <property type="match status" value="1"/>
</dbReference>
<dbReference type="SUPFAM" id="SSF158573">
    <property type="entry name" value="GINS helical bundle-like"/>
    <property type="match status" value="1"/>
</dbReference>
<dbReference type="Pfam" id="PF05916">
    <property type="entry name" value="Sld5"/>
    <property type="match status" value="1"/>
</dbReference>
<dbReference type="InterPro" id="IPR008591">
    <property type="entry name" value="GINS_Sld5"/>
</dbReference>